<evidence type="ECO:0000256" key="7">
    <source>
        <dbReference type="ARBA" id="ARBA00023065"/>
    </source>
</evidence>
<dbReference type="InterPro" id="IPR039426">
    <property type="entry name" value="TonB-dep_rcpt-like"/>
</dbReference>
<feature type="signal peptide" evidence="13">
    <location>
        <begin position="1"/>
        <end position="28"/>
    </location>
</feature>
<protein>
    <submittedName>
        <fullName evidence="16">TonB-dependent receptor</fullName>
    </submittedName>
</protein>
<evidence type="ECO:0000313" key="17">
    <source>
        <dbReference type="Proteomes" id="UP001216253"/>
    </source>
</evidence>
<evidence type="ECO:0000256" key="12">
    <source>
        <dbReference type="RuleBase" id="RU003357"/>
    </source>
</evidence>
<dbReference type="PANTHER" id="PTHR32552:SF81">
    <property type="entry name" value="TONB-DEPENDENT OUTER MEMBRANE RECEPTOR"/>
    <property type="match status" value="1"/>
</dbReference>
<evidence type="ECO:0000259" key="14">
    <source>
        <dbReference type="Pfam" id="PF00593"/>
    </source>
</evidence>
<evidence type="ECO:0000313" key="16">
    <source>
        <dbReference type="EMBL" id="MDE8653456.1"/>
    </source>
</evidence>
<evidence type="ECO:0000256" key="10">
    <source>
        <dbReference type="ARBA" id="ARBA00023237"/>
    </source>
</evidence>
<dbReference type="PROSITE" id="PS52016">
    <property type="entry name" value="TONB_DEPENDENT_REC_3"/>
    <property type="match status" value="1"/>
</dbReference>
<keyword evidence="5 11" id="KW-0812">Transmembrane</keyword>
<comment type="caution">
    <text evidence="16">The sequence shown here is derived from an EMBL/GenBank/DDBJ whole genome shotgun (WGS) entry which is preliminary data.</text>
</comment>
<proteinExistence type="inferred from homology"/>
<feature type="domain" description="TonB-dependent receptor plug" evidence="15">
    <location>
        <begin position="60"/>
        <end position="166"/>
    </location>
</feature>
<dbReference type="SUPFAM" id="SSF56935">
    <property type="entry name" value="Porins"/>
    <property type="match status" value="1"/>
</dbReference>
<keyword evidence="7" id="KW-0406">Ion transport</keyword>
<sequence>MKKAAFRTSASAIGIIGLVAFSSVPALAQASADTGAQAAEDTSNDEGLIIVTAQRRSEAQVDVPITITTLNTQQLETANVQQLTDIAKITPALRFDRQSQFVQPSIRGIGTGITTAGGGSNVGIYIDGFYSPNPAAANFSLMNVDSIQVLKGPQGTLFGRNTTGGAILLQTSEPSYEPNAQAKIRYGRFNQVQAQAYSTYGLSDRVAFDIEGLFAHGDAFQRNIATGERDRSYRNWSVRLGFKADITDTVSALLRYQHNEVRDPRSELTNTFVDPDLGATAATFAPPSSYTTAKNFYAPGADHRFFASNQDIVQLTIKADLGFADLASYTQYRQENNNASEDLDHISLTLFQLGLPVINKTWTQEFLLTSKPGTPLQWTAGLFYFKNTDRYITYIDNGVGLGGDRILLGGSAAPTYSYAAFLDATYEINPQFFVTAGLRYAHDAVKNAYWNERFSTARNYVDDVSGNRVTPRVVLRYKPSERSSIYASYTKGYKAAIIDVGGSCQNAPFICGNVKPETIDAYEVGFKYDTRAFSFDTSAYYYNYKNLQVSLFREATAQIVNAASSEIYGLEAALRYKVSEAFELSMGANYNHGRYKKFVNAPIYLRCPDVAGCGSGASFFISTGTTLRDVHMQRSPDFTGNIGALYKTDLAGGELALSGNLYYTSKIFLSPSGTQFPQKAYETLSLRAQWTDPSDKYTVALWGENVTNSRFATQVQYNNYGIGSTWSEPVTYGIEVGAKF</sequence>
<dbReference type="EMBL" id="JARESE010000062">
    <property type="protein sequence ID" value="MDE8653456.1"/>
    <property type="molecule type" value="Genomic_DNA"/>
</dbReference>
<organism evidence="16 17">
    <name type="scientific">Novosphingobium album</name>
    <name type="common">ex Liu et al. 2023</name>
    <dbReference type="NCBI Taxonomy" id="3031130"/>
    <lineage>
        <taxon>Bacteria</taxon>
        <taxon>Pseudomonadati</taxon>
        <taxon>Pseudomonadota</taxon>
        <taxon>Alphaproteobacteria</taxon>
        <taxon>Sphingomonadales</taxon>
        <taxon>Sphingomonadaceae</taxon>
        <taxon>Novosphingobium</taxon>
    </lineage>
</organism>
<evidence type="ECO:0000256" key="5">
    <source>
        <dbReference type="ARBA" id="ARBA00022692"/>
    </source>
</evidence>
<dbReference type="RefSeq" id="WP_275229535.1">
    <property type="nucleotide sequence ID" value="NZ_JARESE010000062.1"/>
</dbReference>
<dbReference type="InterPro" id="IPR012910">
    <property type="entry name" value="Plug_dom"/>
</dbReference>
<comment type="subcellular location">
    <subcellularLocation>
        <location evidence="1 11">Cell outer membrane</location>
        <topology evidence="1 11">Multi-pass membrane protein</topology>
    </subcellularLocation>
</comment>
<keyword evidence="9 11" id="KW-0472">Membrane</keyword>
<gene>
    <name evidence="16" type="ORF">PYV00_17290</name>
</gene>
<evidence type="ECO:0000256" key="13">
    <source>
        <dbReference type="SAM" id="SignalP"/>
    </source>
</evidence>
<accession>A0ABT5WUB1</accession>
<keyword evidence="3 11" id="KW-1134">Transmembrane beta strand</keyword>
<keyword evidence="4" id="KW-0410">Iron transport</keyword>
<dbReference type="PANTHER" id="PTHR32552">
    <property type="entry name" value="FERRICHROME IRON RECEPTOR-RELATED"/>
    <property type="match status" value="1"/>
</dbReference>
<evidence type="ECO:0000256" key="9">
    <source>
        <dbReference type="ARBA" id="ARBA00023136"/>
    </source>
</evidence>
<comment type="similarity">
    <text evidence="11 12">Belongs to the TonB-dependent receptor family.</text>
</comment>
<dbReference type="Gene3D" id="2.40.170.20">
    <property type="entry name" value="TonB-dependent receptor, beta-barrel domain"/>
    <property type="match status" value="1"/>
</dbReference>
<evidence type="ECO:0000256" key="11">
    <source>
        <dbReference type="PROSITE-ProRule" id="PRU01360"/>
    </source>
</evidence>
<evidence type="ECO:0000256" key="3">
    <source>
        <dbReference type="ARBA" id="ARBA00022452"/>
    </source>
</evidence>
<evidence type="ECO:0000256" key="2">
    <source>
        <dbReference type="ARBA" id="ARBA00022448"/>
    </source>
</evidence>
<evidence type="ECO:0000256" key="8">
    <source>
        <dbReference type="ARBA" id="ARBA00023077"/>
    </source>
</evidence>
<feature type="chain" id="PRO_5046941343" evidence="13">
    <location>
        <begin position="29"/>
        <end position="740"/>
    </location>
</feature>
<feature type="domain" description="TonB-dependent receptor-like beta-barrel" evidence="14">
    <location>
        <begin position="268"/>
        <end position="706"/>
    </location>
</feature>
<evidence type="ECO:0000259" key="15">
    <source>
        <dbReference type="Pfam" id="PF07715"/>
    </source>
</evidence>
<keyword evidence="8 12" id="KW-0798">TonB box</keyword>
<evidence type="ECO:0000256" key="4">
    <source>
        <dbReference type="ARBA" id="ARBA00022496"/>
    </source>
</evidence>
<keyword evidence="16" id="KW-0675">Receptor</keyword>
<name>A0ABT5WUB1_9SPHN</name>
<keyword evidence="13" id="KW-0732">Signal</keyword>
<keyword evidence="17" id="KW-1185">Reference proteome</keyword>
<dbReference type="Pfam" id="PF00593">
    <property type="entry name" value="TonB_dep_Rec_b-barrel"/>
    <property type="match status" value="1"/>
</dbReference>
<dbReference type="InterPro" id="IPR036942">
    <property type="entry name" value="Beta-barrel_TonB_sf"/>
</dbReference>
<keyword evidence="10 11" id="KW-0998">Cell outer membrane</keyword>
<dbReference type="InterPro" id="IPR000531">
    <property type="entry name" value="Beta-barrel_TonB"/>
</dbReference>
<keyword evidence="2 11" id="KW-0813">Transport</keyword>
<keyword evidence="6" id="KW-0408">Iron</keyword>
<evidence type="ECO:0000256" key="6">
    <source>
        <dbReference type="ARBA" id="ARBA00023004"/>
    </source>
</evidence>
<dbReference type="Proteomes" id="UP001216253">
    <property type="component" value="Unassembled WGS sequence"/>
</dbReference>
<evidence type="ECO:0000256" key="1">
    <source>
        <dbReference type="ARBA" id="ARBA00004571"/>
    </source>
</evidence>
<dbReference type="Pfam" id="PF07715">
    <property type="entry name" value="Plug"/>
    <property type="match status" value="1"/>
</dbReference>
<reference evidence="16 17" key="1">
    <citation type="submission" date="2023-03" db="EMBL/GenBank/DDBJ databases">
        <title>NovoSphingobium album sp. nov. isolated from polycyclic aromatic hydrocarbons- and heavy-metal polluted soil.</title>
        <authorList>
            <person name="Liu Z."/>
            <person name="Wang K."/>
        </authorList>
    </citation>
    <scope>NUCLEOTIDE SEQUENCE [LARGE SCALE GENOMIC DNA]</scope>
    <source>
        <strain evidence="16 17">H3SJ31-1</strain>
    </source>
</reference>